<dbReference type="Proteomes" id="UP000324705">
    <property type="component" value="Chromosome 4A"/>
</dbReference>
<comment type="catalytic activity">
    <reaction evidence="11">
        <text>O-phospho-L-threonyl-[protein] + H2O = L-threonyl-[protein] + phosphate</text>
        <dbReference type="Rhea" id="RHEA:47004"/>
        <dbReference type="Rhea" id="RHEA-COMP:11060"/>
        <dbReference type="Rhea" id="RHEA-COMP:11605"/>
        <dbReference type="ChEBI" id="CHEBI:15377"/>
        <dbReference type="ChEBI" id="CHEBI:30013"/>
        <dbReference type="ChEBI" id="CHEBI:43474"/>
        <dbReference type="ChEBI" id="CHEBI:61977"/>
        <dbReference type="EC" id="3.1.3.16"/>
    </reaction>
</comment>
<feature type="compositionally biased region" description="Basic and acidic residues" evidence="13">
    <location>
        <begin position="1"/>
        <end position="26"/>
    </location>
</feature>
<evidence type="ECO:0000313" key="15">
    <source>
        <dbReference type="EMBL" id="VAH89235.1"/>
    </source>
</evidence>
<dbReference type="Pfam" id="PF00481">
    <property type="entry name" value="PP2C"/>
    <property type="match status" value="2"/>
</dbReference>
<organism evidence="15 16">
    <name type="scientific">Triticum turgidum subsp. durum</name>
    <name type="common">Durum wheat</name>
    <name type="synonym">Triticum durum</name>
    <dbReference type="NCBI Taxonomy" id="4567"/>
    <lineage>
        <taxon>Eukaryota</taxon>
        <taxon>Viridiplantae</taxon>
        <taxon>Streptophyta</taxon>
        <taxon>Embryophyta</taxon>
        <taxon>Tracheophyta</taxon>
        <taxon>Spermatophyta</taxon>
        <taxon>Magnoliopsida</taxon>
        <taxon>Liliopsida</taxon>
        <taxon>Poales</taxon>
        <taxon>Poaceae</taxon>
        <taxon>BOP clade</taxon>
        <taxon>Pooideae</taxon>
        <taxon>Triticodae</taxon>
        <taxon>Triticeae</taxon>
        <taxon>Triticinae</taxon>
        <taxon>Triticum</taxon>
    </lineage>
</organism>
<evidence type="ECO:0000256" key="6">
    <source>
        <dbReference type="ARBA" id="ARBA00022801"/>
    </source>
</evidence>
<sequence length="406" mass="43953">MEIRRHRLVAERGAEETSRKRRKLEEESSSTDEEEIEPARYGVTSVCGRRRDMEDAVSIRPEFLPGHHFFGVFDGHGCSHVATSCGERMHEIVAEEAGGARSSGSDDAERWMGVMERSFARMDAEAVSSRSRASGAPTCRCELQLPKCDHVGSTAVVAVVGPRHLIVANCGDSRAVIGRGGAAIPLSSDHKVCAHNQLLLLSSANKDLIPCCSNRSLIRFDQPDRPDEFERIQAAGGRVIFWDGARVFGVLAMSRAIGDSYLKPFVIADPEVRVMERKDGEDEFLILASDGLWDVVSNEVACHVVRSCVRSKAKRRGGRSSPTSNLSPRQSSGSGSGSGSSSGDEAQNDGGGCADARSESDEESGEEVDEACAEAAILLTKLAIARQSPDNVSVVVVNLRRRRPRF</sequence>
<comment type="catalytic activity">
    <reaction evidence="10">
        <text>O-phospho-L-seryl-[protein] + H2O = L-seryl-[protein] + phosphate</text>
        <dbReference type="Rhea" id="RHEA:20629"/>
        <dbReference type="Rhea" id="RHEA-COMP:9863"/>
        <dbReference type="Rhea" id="RHEA-COMP:11604"/>
        <dbReference type="ChEBI" id="CHEBI:15377"/>
        <dbReference type="ChEBI" id="CHEBI:29999"/>
        <dbReference type="ChEBI" id="CHEBI:43474"/>
        <dbReference type="ChEBI" id="CHEBI:83421"/>
        <dbReference type="EC" id="3.1.3.16"/>
    </reaction>
</comment>
<keyword evidence="8 12" id="KW-0904">Protein phosphatase</keyword>
<evidence type="ECO:0000256" key="4">
    <source>
        <dbReference type="ARBA" id="ARBA00013081"/>
    </source>
</evidence>
<evidence type="ECO:0000256" key="12">
    <source>
        <dbReference type="RuleBase" id="RU003465"/>
    </source>
</evidence>
<evidence type="ECO:0000256" key="5">
    <source>
        <dbReference type="ARBA" id="ARBA00022723"/>
    </source>
</evidence>
<dbReference type="EMBL" id="LT934117">
    <property type="protein sequence ID" value="VAH89235.1"/>
    <property type="molecule type" value="Genomic_DNA"/>
</dbReference>
<evidence type="ECO:0000256" key="9">
    <source>
        <dbReference type="ARBA" id="ARBA00023211"/>
    </source>
</evidence>
<dbReference type="InterPro" id="IPR000222">
    <property type="entry name" value="PP2C_BS"/>
</dbReference>
<dbReference type="EC" id="3.1.3.16" evidence="4"/>
<evidence type="ECO:0000256" key="8">
    <source>
        <dbReference type="ARBA" id="ARBA00022912"/>
    </source>
</evidence>
<dbReference type="InterPro" id="IPR001932">
    <property type="entry name" value="PPM-type_phosphatase-like_dom"/>
</dbReference>
<dbReference type="PROSITE" id="PS51746">
    <property type="entry name" value="PPM_2"/>
    <property type="match status" value="1"/>
</dbReference>
<evidence type="ECO:0000256" key="11">
    <source>
        <dbReference type="ARBA" id="ARBA00048336"/>
    </source>
</evidence>
<comment type="cofactor">
    <cofactor evidence="2">
        <name>Mg(2+)</name>
        <dbReference type="ChEBI" id="CHEBI:18420"/>
    </cofactor>
</comment>
<keyword evidence="16" id="KW-1185">Reference proteome</keyword>
<feature type="region of interest" description="Disordered" evidence="13">
    <location>
        <begin position="313"/>
        <end position="369"/>
    </location>
</feature>
<accession>A0A9R0S757</accession>
<evidence type="ECO:0000256" key="2">
    <source>
        <dbReference type="ARBA" id="ARBA00001946"/>
    </source>
</evidence>
<feature type="region of interest" description="Disordered" evidence="13">
    <location>
        <begin position="1"/>
        <end position="38"/>
    </location>
</feature>
<reference evidence="15 16" key="1">
    <citation type="submission" date="2017-09" db="EMBL/GenBank/DDBJ databases">
        <authorList>
            <consortium name="International Durum Wheat Genome Sequencing Consortium (IDWGSC)"/>
            <person name="Milanesi L."/>
        </authorList>
    </citation>
    <scope>NUCLEOTIDE SEQUENCE [LARGE SCALE GENOMIC DNA]</scope>
    <source>
        <strain evidence="16">cv. Svevo</strain>
    </source>
</reference>
<feature type="domain" description="PPM-type phosphatase" evidence="14">
    <location>
        <begin position="40"/>
        <end position="399"/>
    </location>
</feature>
<evidence type="ECO:0000256" key="1">
    <source>
        <dbReference type="ARBA" id="ARBA00001936"/>
    </source>
</evidence>
<dbReference type="GO" id="GO:0004722">
    <property type="term" value="F:protein serine/threonine phosphatase activity"/>
    <property type="evidence" value="ECO:0007669"/>
    <property type="project" value="UniProtKB-EC"/>
</dbReference>
<protein>
    <recommendedName>
        <fullName evidence="4">protein-serine/threonine phosphatase</fullName>
        <ecNumber evidence="4">3.1.3.16</ecNumber>
    </recommendedName>
</protein>
<proteinExistence type="inferred from homology"/>
<evidence type="ECO:0000313" key="16">
    <source>
        <dbReference type="Proteomes" id="UP000324705"/>
    </source>
</evidence>
<evidence type="ECO:0000256" key="7">
    <source>
        <dbReference type="ARBA" id="ARBA00022842"/>
    </source>
</evidence>
<evidence type="ECO:0000256" key="13">
    <source>
        <dbReference type="SAM" id="MobiDB-lite"/>
    </source>
</evidence>
<dbReference type="PROSITE" id="PS01032">
    <property type="entry name" value="PPM_1"/>
    <property type="match status" value="1"/>
</dbReference>
<keyword evidence="7" id="KW-0460">Magnesium</keyword>
<name>A0A9R0S757_TRITD</name>
<gene>
    <name evidence="15" type="ORF">TRITD_4Av1G042650</name>
</gene>
<dbReference type="PANTHER" id="PTHR47992">
    <property type="entry name" value="PROTEIN PHOSPHATASE"/>
    <property type="match status" value="1"/>
</dbReference>
<dbReference type="CDD" id="cd00143">
    <property type="entry name" value="PP2Cc"/>
    <property type="match status" value="1"/>
</dbReference>
<dbReference type="GO" id="GO:0046872">
    <property type="term" value="F:metal ion binding"/>
    <property type="evidence" value="ECO:0007669"/>
    <property type="project" value="UniProtKB-KW"/>
</dbReference>
<feature type="compositionally biased region" description="Acidic residues" evidence="13">
    <location>
        <begin position="360"/>
        <end position="369"/>
    </location>
</feature>
<dbReference type="Gramene" id="TRITD4Av1G042650.1">
    <property type="protein sequence ID" value="TRITD4Av1G042650.1"/>
    <property type="gene ID" value="TRITD4Av1G042650"/>
</dbReference>
<dbReference type="SMART" id="SM00332">
    <property type="entry name" value="PP2Cc"/>
    <property type="match status" value="1"/>
</dbReference>
<dbReference type="Gene3D" id="3.60.40.10">
    <property type="entry name" value="PPM-type phosphatase domain"/>
    <property type="match status" value="1"/>
</dbReference>
<comment type="cofactor">
    <cofactor evidence="1">
        <name>Mn(2+)</name>
        <dbReference type="ChEBI" id="CHEBI:29035"/>
    </cofactor>
</comment>
<feature type="compositionally biased region" description="Acidic residues" evidence="13">
    <location>
        <begin position="27"/>
        <end position="36"/>
    </location>
</feature>
<evidence type="ECO:0000259" key="14">
    <source>
        <dbReference type="PROSITE" id="PS51746"/>
    </source>
</evidence>
<dbReference type="InterPro" id="IPR015655">
    <property type="entry name" value="PP2C"/>
</dbReference>
<dbReference type="InterPro" id="IPR036457">
    <property type="entry name" value="PPM-type-like_dom_sf"/>
</dbReference>
<dbReference type="SUPFAM" id="SSF81606">
    <property type="entry name" value="PP2C-like"/>
    <property type="match status" value="1"/>
</dbReference>
<dbReference type="AlphaFoldDB" id="A0A9R0S757"/>
<evidence type="ECO:0000256" key="3">
    <source>
        <dbReference type="ARBA" id="ARBA00006702"/>
    </source>
</evidence>
<keyword evidence="9" id="KW-0464">Manganese</keyword>
<keyword evidence="6 12" id="KW-0378">Hydrolase</keyword>
<comment type="similarity">
    <text evidence="3 12">Belongs to the PP2C family.</text>
</comment>
<evidence type="ECO:0000256" key="10">
    <source>
        <dbReference type="ARBA" id="ARBA00047761"/>
    </source>
</evidence>
<keyword evidence="5" id="KW-0479">Metal-binding</keyword>